<dbReference type="PANTHER" id="PTHR40036:SF1">
    <property type="entry name" value="MACROCIN O-METHYLTRANSFERASE"/>
    <property type="match status" value="1"/>
</dbReference>
<dbReference type="Gene3D" id="3.40.50.150">
    <property type="entry name" value="Vaccinia Virus protein VP39"/>
    <property type="match status" value="1"/>
</dbReference>
<keyword evidence="2" id="KW-1185">Reference proteome</keyword>
<gene>
    <name evidence="1" type="ORF">ISP15_11740</name>
</gene>
<sequence length="222" mass="25258">MNPQVAKFVKEAQFSSPLRRYFFPRYAYNFTPPQLSYLCQCIEATRYVEGSIAEVGCFDGSATVFLNKYMDAQGITKDYFAVDTFCGFVAEDIRVEVDERGKSRDMFKGFQSNKKRWFDGTMKQNGITRVRSIQADVNQFDLTTLGPLSFCLLDVDLYRPIKKSLHELYDVLLPGGIIVVDDCDASVARWDGADQAYKEFMQDRGEPICIVHSKLGKIVKPS</sequence>
<evidence type="ECO:0000313" key="1">
    <source>
        <dbReference type="EMBL" id="MFK2901010.1"/>
    </source>
</evidence>
<evidence type="ECO:0008006" key="3">
    <source>
        <dbReference type="Google" id="ProtNLM"/>
    </source>
</evidence>
<comment type="caution">
    <text evidence="1">The sequence shown here is derived from an EMBL/GenBank/DDBJ whole genome shotgun (WGS) entry which is preliminary data.</text>
</comment>
<dbReference type="PANTHER" id="PTHR40036">
    <property type="entry name" value="MACROCIN O-METHYLTRANSFERASE"/>
    <property type="match status" value="1"/>
</dbReference>
<evidence type="ECO:0000313" key="2">
    <source>
        <dbReference type="Proteomes" id="UP001620461"/>
    </source>
</evidence>
<reference evidence="1 2" key="1">
    <citation type="submission" date="2020-10" db="EMBL/GenBank/DDBJ databases">
        <title>Phylogeny of dyella-like bacteria.</title>
        <authorList>
            <person name="Fu J."/>
        </authorList>
    </citation>
    <scope>NUCLEOTIDE SEQUENCE [LARGE SCALE GENOMIC DNA]</scope>
    <source>
        <strain evidence="1 2">JP1</strain>
    </source>
</reference>
<accession>A0ABW8JML1</accession>
<dbReference type="Pfam" id="PF05711">
    <property type="entry name" value="TylF"/>
    <property type="match status" value="1"/>
</dbReference>
<dbReference type="RefSeq" id="WP_404547534.1">
    <property type="nucleotide sequence ID" value="NZ_JADIKJ010000012.1"/>
</dbReference>
<dbReference type="SUPFAM" id="SSF53335">
    <property type="entry name" value="S-adenosyl-L-methionine-dependent methyltransferases"/>
    <property type="match status" value="1"/>
</dbReference>
<dbReference type="InterPro" id="IPR029063">
    <property type="entry name" value="SAM-dependent_MTases_sf"/>
</dbReference>
<organism evidence="1 2">
    <name type="scientific">Dyella jejuensis</name>
    <dbReference type="NCBI Taxonomy" id="1432009"/>
    <lineage>
        <taxon>Bacteria</taxon>
        <taxon>Pseudomonadati</taxon>
        <taxon>Pseudomonadota</taxon>
        <taxon>Gammaproteobacteria</taxon>
        <taxon>Lysobacterales</taxon>
        <taxon>Rhodanobacteraceae</taxon>
        <taxon>Dyella</taxon>
    </lineage>
</organism>
<dbReference type="EMBL" id="JADIKJ010000012">
    <property type="protein sequence ID" value="MFK2901010.1"/>
    <property type="molecule type" value="Genomic_DNA"/>
</dbReference>
<name>A0ABW8JML1_9GAMM</name>
<dbReference type="InterPro" id="IPR008884">
    <property type="entry name" value="TylF_MeTrfase"/>
</dbReference>
<dbReference type="Proteomes" id="UP001620461">
    <property type="component" value="Unassembled WGS sequence"/>
</dbReference>
<proteinExistence type="predicted"/>
<protein>
    <recommendedName>
        <fullName evidence="3">Macrocin-O-methyltransferase (TylF)</fullName>
    </recommendedName>
</protein>